<name>A0A2J6T2P4_9HELO</name>
<dbReference type="Pfam" id="PF26639">
    <property type="entry name" value="Het-6_barrel"/>
    <property type="match status" value="1"/>
</dbReference>
<dbReference type="InParanoid" id="A0A2J6T2P4"/>
<proteinExistence type="predicted"/>
<dbReference type="PANTHER" id="PTHR24148:SF64">
    <property type="entry name" value="HETEROKARYON INCOMPATIBILITY DOMAIN-CONTAINING PROTEIN"/>
    <property type="match status" value="1"/>
</dbReference>
<dbReference type="STRING" id="1095630.A0A2J6T2P4"/>
<feature type="domain" description="Heterokaryon incompatibility" evidence="1">
    <location>
        <begin position="101"/>
        <end position="260"/>
    </location>
</feature>
<sequence>MPSTYQYEELPTGKWMRLLKLLSGKSRNQIPTYQREESPTGKRMRLMKLLSGKSHSQMPTYQYEELPTGKWIRLMKLLPGNSDDQIHLELFTAELESAPPYEAISYCWGDPNDQEEILCCGRSMYITRSLYSGLKCFRYPQKTRILWADAVCINQSNDNDKGHQVNMMGDVYDHASTVLVWLGEASTLAAEKAFHLIRKINGYMDSKILESELANNPYEAVVDVPKPETRSQLFQDDSESEALRDFFRRPWFDRLWVLQEVALASSAWVYYGATSISLTEVVQFAFVLIMRPDLQNNFLTGRVGDAFQNVFCTYAKKNTWIQEKSILRHARDYIERSAKPAFQEILDTGRRFGTTKPHDHIYAFLGHPSARAKDGSVGILEADYTLDIEDVYRQLSERLYERDRRLDFLCNVFHYDPSSIEQAQSWAPKYHNGGNRASMYWLGWNVDNSAEMEMFIKVDFHNSMLHGRSLLFDSIATFTETFKEEDFESMSPTPVEICWNLEASFTESMDIDERLRDFRWTMAGGSYTGGEARLQRDFESYCMEKTSSEFCASIQLGNFSSDETSLANGDWKRFESVALIAMAERKFFITKDGRFGLGPSLLQDGDICCVFMGCRMPLIIRPTSTPNHLKVVGPSYIHGVMHGEVVKARVKSLSDLTEITLV</sequence>
<gene>
    <name evidence="2" type="ORF">K444DRAFT_615732</name>
</gene>
<dbReference type="PANTHER" id="PTHR24148">
    <property type="entry name" value="ANKYRIN REPEAT DOMAIN-CONTAINING PROTEIN 39 HOMOLOG-RELATED"/>
    <property type="match status" value="1"/>
</dbReference>
<reference evidence="2 3" key="1">
    <citation type="submission" date="2016-04" db="EMBL/GenBank/DDBJ databases">
        <title>A degradative enzymes factory behind the ericoid mycorrhizal symbiosis.</title>
        <authorList>
            <consortium name="DOE Joint Genome Institute"/>
            <person name="Martino E."/>
            <person name="Morin E."/>
            <person name="Grelet G."/>
            <person name="Kuo A."/>
            <person name="Kohler A."/>
            <person name="Daghino S."/>
            <person name="Barry K."/>
            <person name="Choi C."/>
            <person name="Cichocki N."/>
            <person name="Clum A."/>
            <person name="Copeland A."/>
            <person name="Hainaut M."/>
            <person name="Haridas S."/>
            <person name="Labutti K."/>
            <person name="Lindquist E."/>
            <person name="Lipzen A."/>
            <person name="Khouja H.-R."/>
            <person name="Murat C."/>
            <person name="Ohm R."/>
            <person name="Olson A."/>
            <person name="Spatafora J."/>
            <person name="Veneault-Fourrey C."/>
            <person name="Henrissat B."/>
            <person name="Grigoriev I."/>
            <person name="Martin F."/>
            <person name="Perotto S."/>
        </authorList>
    </citation>
    <scope>NUCLEOTIDE SEQUENCE [LARGE SCALE GENOMIC DNA]</scope>
    <source>
        <strain evidence="2 3">E</strain>
    </source>
</reference>
<accession>A0A2J6T2P4</accession>
<dbReference type="Proteomes" id="UP000235371">
    <property type="component" value="Unassembled WGS sequence"/>
</dbReference>
<dbReference type="GeneID" id="36588862"/>
<protein>
    <submittedName>
        <fullName evidence="2">HET-domain-containing protein</fullName>
    </submittedName>
</protein>
<evidence type="ECO:0000259" key="1">
    <source>
        <dbReference type="Pfam" id="PF06985"/>
    </source>
</evidence>
<organism evidence="2 3">
    <name type="scientific">Hyaloscypha bicolor E</name>
    <dbReference type="NCBI Taxonomy" id="1095630"/>
    <lineage>
        <taxon>Eukaryota</taxon>
        <taxon>Fungi</taxon>
        <taxon>Dikarya</taxon>
        <taxon>Ascomycota</taxon>
        <taxon>Pezizomycotina</taxon>
        <taxon>Leotiomycetes</taxon>
        <taxon>Helotiales</taxon>
        <taxon>Hyaloscyphaceae</taxon>
        <taxon>Hyaloscypha</taxon>
        <taxon>Hyaloscypha bicolor</taxon>
    </lineage>
</organism>
<evidence type="ECO:0000313" key="2">
    <source>
        <dbReference type="EMBL" id="PMD57286.1"/>
    </source>
</evidence>
<evidence type="ECO:0000313" key="3">
    <source>
        <dbReference type="Proteomes" id="UP000235371"/>
    </source>
</evidence>
<dbReference type="RefSeq" id="XP_024734190.1">
    <property type="nucleotide sequence ID" value="XM_024880785.1"/>
</dbReference>
<dbReference type="InterPro" id="IPR052895">
    <property type="entry name" value="HetReg/Transcr_Mod"/>
</dbReference>
<dbReference type="AlphaFoldDB" id="A0A2J6T2P4"/>
<dbReference type="EMBL" id="KZ613847">
    <property type="protein sequence ID" value="PMD57286.1"/>
    <property type="molecule type" value="Genomic_DNA"/>
</dbReference>
<dbReference type="OrthoDB" id="2288928at2759"/>
<keyword evidence="3" id="KW-1185">Reference proteome</keyword>
<dbReference type="Pfam" id="PF06985">
    <property type="entry name" value="HET"/>
    <property type="match status" value="1"/>
</dbReference>
<dbReference type="InterPro" id="IPR010730">
    <property type="entry name" value="HET"/>
</dbReference>